<name>A0AA34WSM9_PSEPU</name>
<keyword evidence="1" id="KW-0732">Signal</keyword>
<dbReference type="AlphaFoldDB" id="A0AA34WSM9"/>
<evidence type="ECO:0000313" key="3">
    <source>
        <dbReference type="Proteomes" id="UP000017753"/>
    </source>
</evidence>
<dbReference type="GO" id="GO:0009279">
    <property type="term" value="C:cell outer membrane"/>
    <property type="evidence" value="ECO:0007669"/>
    <property type="project" value="InterPro"/>
</dbReference>
<protein>
    <submittedName>
        <fullName evidence="2">Copper resistance protein CopB</fullName>
    </submittedName>
</protein>
<gene>
    <name evidence="2" type="ORF">RPPX_18360</name>
</gene>
<reference evidence="2 3" key="2">
    <citation type="submission" date="2014-11" db="EMBL/GenBank/DDBJ databases">
        <title>Draft genome sequence of the solvent-tolerant Pseudomonas putida S12 including megaplasmid pTTS12.</title>
        <authorList>
            <person name="Wierckx N."/>
            <person name="Nijkamp J."/>
            <person name="Ballerstedt H."/>
            <person name="Siezen R.J."/>
            <person name="Wels M."/>
            <person name="de Ridder D."/>
            <person name="de Winde J.H."/>
            <person name="Ruijssenaars H.J."/>
        </authorList>
    </citation>
    <scope>NUCLEOTIDE SEQUENCE [LARGE SCALE GENOMIC DNA]</scope>
    <source>
        <strain evidence="2 3">S12</strain>
    </source>
</reference>
<dbReference type="InterPro" id="IPR007939">
    <property type="entry name" value="Cu-R_B_prcur"/>
</dbReference>
<dbReference type="GO" id="GO:0005507">
    <property type="term" value="F:copper ion binding"/>
    <property type="evidence" value="ECO:0007669"/>
    <property type="project" value="InterPro"/>
</dbReference>
<dbReference type="RefSeq" id="WP_014591732.1">
    <property type="nucleotide sequence ID" value="NZ_ALNR01000072.1"/>
</dbReference>
<dbReference type="GO" id="GO:0006878">
    <property type="term" value="P:intracellular copper ion homeostasis"/>
    <property type="evidence" value="ECO:0007669"/>
    <property type="project" value="InterPro"/>
</dbReference>
<dbReference type="Pfam" id="PF05275">
    <property type="entry name" value="CopB"/>
    <property type="match status" value="1"/>
</dbReference>
<reference evidence="2 3" key="1">
    <citation type="submission" date="2014-11" db="EMBL/GenBank/DDBJ databases">
        <title>Complete genome sequence of Pseudomonas putida S12 including megaplasmid pTTS12.</title>
        <authorList>
            <person name="Kuepper J."/>
            <person name="Ruijssenaars H.J."/>
            <person name="Blank L.M."/>
            <person name="de Winde J.H."/>
            <person name="Wierckx N."/>
        </authorList>
    </citation>
    <scope>NUCLEOTIDE SEQUENCE [LARGE SCALE GENOMIC DNA]</scope>
    <source>
        <strain evidence="2 3">S12</strain>
    </source>
</reference>
<dbReference type="SUPFAM" id="SSF56935">
    <property type="entry name" value="Porins"/>
    <property type="match status" value="1"/>
</dbReference>
<accession>A0AA34WSM9</accession>
<sequence>MNDTRNRSLVAGVALLTLLASERAMAAGSEHTNHGQMGHQAMPMTHESMGHDQPSLSQPRTPLPVITDADRRAAFPPLPGHQAHDRALNWAVIVDKLEYQNFESSSALNWNATAWVGGDIDRLWLRTEGEREQGKTHKAELQALWGHAVSPWWELVAGARQDFKPASGQTWAAFGIQGTPLYGLELQATAYAGERQQTALRLEAAYAMLLTNRWILEPTLEANLYGRNDTGREQGAGLADSEVGLRLRYEITRGFAPYVGLSFNRLHGSRANQAREDGEDLGQTRLVAGIRLRF</sequence>
<dbReference type="Proteomes" id="UP000017753">
    <property type="component" value="Chromosome"/>
</dbReference>
<evidence type="ECO:0000256" key="1">
    <source>
        <dbReference type="SAM" id="SignalP"/>
    </source>
</evidence>
<proteinExistence type="predicted"/>
<feature type="signal peptide" evidence="1">
    <location>
        <begin position="1"/>
        <end position="26"/>
    </location>
</feature>
<dbReference type="EMBL" id="CP009974">
    <property type="protein sequence ID" value="AJA15234.1"/>
    <property type="molecule type" value="Genomic_DNA"/>
</dbReference>
<evidence type="ECO:0000313" key="2">
    <source>
        <dbReference type="EMBL" id="AJA15234.1"/>
    </source>
</evidence>
<organism evidence="2 3">
    <name type="scientific">Pseudomonas putida S12</name>
    <dbReference type="NCBI Taxonomy" id="1215087"/>
    <lineage>
        <taxon>Bacteria</taxon>
        <taxon>Pseudomonadati</taxon>
        <taxon>Pseudomonadota</taxon>
        <taxon>Gammaproteobacteria</taxon>
        <taxon>Pseudomonadales</taxon>
        <taxon>Pseudomonadaceae</taxon>
        <taxon>Pseudomonas</taxon>
    </lineage>
</organism>
<feature type="chain" id="PRO_5041440911" evidence="1">
    <location>
        <begin position="27"/>
        <end position="294"/>
    </location>
</feature>